<dbReference type="PANTHER" id="PTHR30483:SF6">
    <property type="entry name" value="PERIPLASMIC BINDING PROTEIN OF ABC TRANSPORTER FOR NATURAL AMINO ACIDS"/>
    <property type="match status" value="1"/>
</dbReference>
<proteinExistence type="inferred from homology"/>
<evidence type="ECO:0000313" key="5">
    <source>
        <dbReference type="EMBL" id="GHE17715.1"/>
    </source>
</evidence>
<feature type="chain" id="PRO_5046577665" evidence="3">
    <location>
        <begin position="28"/>
        <end position="402"/>
    </location>
</feature>
<dbReference type="PANTHER" id="PTHR30483">
    <property type="entry name" value="LEUCINE-SPECIFIC-BINDING PROTEIN"/>
    <property type="match status" value="1"/>
</dbReference>
<protein>
    <submittedName>
        <fullName evidence="5">ABC transporter substrate-binding protein</fullName>
    </submittedName>
</protein>
<dbReference type="CDD" id="cd06328">
    <property type="entry name" value="PBP1_SBP-like"/>
    <property type="match status" value="1"/>
</dbReference>
<comment type="similarity">
    <text evidence="1">Belongs to the leucine-binding protein family.</text>
</comment>
<keyword evidence="6" id="KW-1185">Reference proteome</keyword>
<evidence type="ECO:0000313" key="6">
    <source>
        <dbReference type="Proteomes" id="UP000597341"/>
    </source>
</evidence>
<dbReference type="RefSeq" id="WP_191279641.1">
    <property type="nucleotide sequence ID" value="NZ_BNAD01000005.1"/>
</dbReference>
<accession>A0ABQ3HPE7</accession>
<keyword evidence="2 3" id="KW-0732">Signal</keyword>
<dbReference type="Proteomes" id="UP000597341">
    <property type="component" value="Unassembled WGS sequence"/>
</dbReference>
<dbReference type="Gene3D" id="3.40.50.2300">
    <property type="match status" value="2"/>
</dbReference>
<evidence type="ECO:0000256" key="2">
    <source>
        <dbReference type="ARBA" id="ARBA00022729"/>
    </source>
</evidence>
<reference evidence="6" key="1">
    <citation type="journal article" date="2019" name="Int. J. Syst. Evol. Microbiol.">
        <title>The Global Catalogue of Microorganisms (GCM) 10K type strain sequencing project: providing services to taxonomists for standard genome sequencing and annotation.</title>
        <authorList>
            <consortium name="The Broad Institute Genomics Platform"/>
            <consortium name="The Broad Institute Genome Sequencing Center for Infectious Disease"/>
            <person name="Wu L."/>
            <person name="Ma J."/>
        </authorList>
    </citation>
    <scope>NUCLEOTIDE SEQUENCE [LARGE SCALE GENOMIC DNA]</scope>
    <source>
        <strain evidence="6">CGMCC 1.12791</strain>
    </source>
</reference>
<dbReference type="Pfam" id="PF13458">
    <property type="entry name" value="Peripla_BP_6"/>
    <property type="match status" value="1"/>
</dbReference>
<name>A0ABQ3HPE7_9ACTN</name>
<dbReference type="EMBL" id="BNAD01000005">
    <property type="protein sequence ID" value="GHE17715.1"/>
    <property type="molecule type" value="Genomic_DNA"/>
</dbReference>
<gene>
    <name evidence="5" type="ORF">GCM10011376_23250</name>
</gene>
<evidence type="ECO:0000259" key="4">
    <source>
        <dbReference type="Pfam" id="PF13458"/>
    </source>
</evidence>
<evidence type="ECO:0000256" key="3">
    <source>
        <dbReference type="SAM" id="SignalP"/>
    </source>
</evidence>
<comment type="caution">
    <text evidence="5">The sequence shown here is derived from an EMBL/GenBank/DDBJ whole genome shotgun (WGS) entry which is preliminary data.</text>
</comment>
<feature type="signal peptide" evidence="3">
    <location>
        <begin position="1"/>
        <end position="27"/>
    </location>
</feature>
<organism evidence="5 6">
    <name type="scientific">Nocardioides flavus</name>
    <name type="common">ex Wang et al. 2016</name>
    <dbReference type="NCBI Taxonomy" id="2058780"/>
    <lineage>
        <taxon>Bacteria</taxon>
        <taxon>Bacillati</taxon>
        <taxon>Actinomycetota</taxon>
        <taxon>Actinomycetes</taxon>
        <taxon>Propionibacteriales</taxon>
        <taxon>Nocardioidaceae</taxon>
        <taxon>Nocardioides</taxon>
    </lineage>
</organism>
<evidence type="ECO:0000256" key="1">
    <source>
        <dbReference type="ARBA" id="ARBA00010062"/>
    </source>
</evidence>
<dbReference type="InterPro" id="IPR051010">
    <property type="entry name" value="BCAA_transport"/>
</dbReference>
<feature type="domain" description="Leucine-binding protein" evidence="4">
    <location>
        <begin position="44"/>
        <end position="377"/>
    </location>
</feature>
<dbReference type="SUPFAM" id="SSF53822">
    <property type="entry name" value="Periplasmic binding protein-like I"/>
    <property type="match status" value="1"/>
</dbReference>
<sequence length="402" mass="41450">MPQSPIVTSGRIGVVAAGLALVASACAAEDSTAGSGAEGGEGAVKVGVVTSQSGLLSAYGKQFKEGFEAGIDYATDGTGEVDGRALEIEYADDGTDPAKATAAVTSMVGDGTQIITGPVSSGVAVQVAPLAEQNQFLYISGAAATDGITGINDYTFRSGRQTYQDVMTSASLVGDLEGKKVVVFAQDYEFGQANVAAVEAVLGEGQGAEVVPVLSPVETSDFTPFARQVVDEQPDLVFVAWAGETTNAMWQSLSQQGVFDGTTVVTGLADRASFDSFGPAAQKIDFLSHYFAEASDTEANQALVAYLEEEGVEADIFHNDGFVAAQMVVQAVAEGGEDVEAMVDALEGWEFTGPKGEQQVREDDHALIQPMFTATLSGEIGSLTPELADTLDPADIAPPTAG</sequence>
<dbReference type="InterPro" id="IPR028082">
    <property type="entry name" value="Peripla_BP_I"/>
</dbReference>
<dbReference type="InterPro" id="IPR028081">
    <property type="entry name" value="Leu-bd"/>
</dbReference>